<feature type="compositionally biased region" description="Pro residues" evidence="1">
    <location>
        <begin position="61"/>
        <end position="70"/>
    </location>
</feature>
<evidence type="ECO:0000313" key="2">
    <source>
        <dbReference type="EMBL" id="PIA26359.1"/>
    </source>
</evidence>
<feature type="compositionally biased region" description="Polar residues" evidence="1">
    <location>
        <begin position="47"/>
        <end position="57"/>
    </location>
</feature>
<feature type="compositionally biased region" description="Basic residues" evidence="1">
    <location>
        <begin position="1006"/>
        <end position="1020"/>
    </location>
</feature>
<feature type="compositionally biased region" description="Basic and acidic residues" evidence="1">
    <location>
        <begin position="825"/>
        <end position="923"/>
    </location>
</feature>
<feature type="compositionally biased region" description="Low complexity" evidence="1">
    <location>
        <begin position="1"/>
        <end position="13"/>
    </location>
</feature>
<feature type="compositionally biased region" description="Low complexity" evidence="1">
    <location>
        <begin position="250"/>
        <end position="262"/>
    </location>
</feature>
<proteinExistence type="predicted"/>
<dbReference type="OrthoDB" id="540503at2759"/>
<accession>A0A2G5C504</accession>
<feature type="compositionally biased region" description="Basic residues" evidence="1">
    <location>
        <begin position="961"/>
        <end position="997"/>
    </location>
</feature>
<evidence type="ECO:0000313" key="3">
    <source>
        <dbReference type="Proteomes" id="UP000230069"/>
    </source>
</evidence>
<feature type="compositionally biased region" description="Pro residues" evidence="1">
    <location>
        <begin position="97"/>
        <end position="135"/>
    </location>
</feature>
<feature type="compositionally biased region" description="Basic and acidic residues" evidence="1">
    <location>
        <begin position="528"/>
        <end position="545"/>
    </location>
</feature>
<feature type="region of interest" description="Disordered" evidence="1">
    <location>
        <begin position="787"/>
        <end position="1020"/>
    </location>
</feature>
<reference evidence="2 3" key="1">
    <citation type="submission" date="2017-09" db="EMBL/GenBank/DDBJ databases">
        <title>WGS assembly of Aquilegia coerulea Goldsmith.</title>
        <authorList>
            <person name="Hodges S."/>
            <person name="Kramer E."/>
            <person name="Nordborg M."/>
            <person name="Tomkins J."/>
            <person name="Borevitz J."/>
            <person name="Derieg N."/>
            <person name="Yan J."/>
            <person name="Mihaltcheva S."/>
            <person name="Hayes R.D."/>
            <person name="Rokhsar D."/>
        </authorList>
    </citation>
    <scope>NUCLEOTIDE SEQUENCE [LARGE SCALE GENOMIC DNA]</scope>
    <source>
        <strain evidence="3">cv. Goldsmith</strain>
    </source>
</reference>
<dbReference type="Proteomes" id="UP000230069">
    <property type="component" value="Unassembled WGS sequence"/>
</dbReference>
<feature type="region of interest" description="Disordered" evidence="1">
    <location>
        <begin position="1"/>
        <end position="168"/>
    </location>
</feature>
<dbReference type="AlphaFoldDB" id="A0A2G5C504"/>
<feature type="compositionally biased region" description="Polar residues" evidence="1">
    <location>
        <begin position="71"/>
        <end position="88"/>
    </location>
</feature>
<sequence>MDALQQQQPQRFMRPPPPPPQQQQPPPPPSASMSDPRPPLPPPQGNWYPNQFQYHASQPQQQPPPPPPQPHQSMWPNHSEQQQPNTASYPTPHQPTYVPPYPTHPLPPSQPQNHYYPPPPPPLPPYPHSQPPQAYPQPNTHQTWGNPNLTHHQVWEHPDRNNPNNNEEEWGARARAWIAAKSAMDSQHQQSQFTHISRPEEHSHGYQDQYQRIVDPHYASIQQPPGTSHQPLSVSVGDTHRVPANHLQESSSFSSGPSSHYVSDPHVSYTNRDGHLGTDPSPVYPHQGNISTNTSGYQQEVPSSYSSVPGKGEVGGQDVRIHTASSMHISSSQDTQHHAQAVLSGRSVSEEQSYFTYGAGSAVSVTDPSDRPLEFAPGFNRTHELQDQHSQLSYMHPDPAGTGGYMDNVTSHSVPGLGYPPSGIQFDSSFSSAPMFGQIPGQGFRSNIPPSGAAFGLGAGTVLHPTSAFLGDPNGVPSVSDRPKKASVPNWLREEIIKKKPVVARSSQEHLEEDPDNPTEDNNIENSFVKRELPDSKSIDSSRSSDDEDDMEAARTAAINQEIKRVLTEVLLKVTDELFDEIATKVLDEDDLAEVDHNIAQPNQKLSPFPPSAPVAKASAKVLIPVKTKETKSDDASGTSLSGSGGDVLGLGSYASDDDDYDGTESSITARRTMDAASVPANTKLGEDKLVVVENGHSEAEINGPNGTSISTNDDRSGLTGAFSDTTFDEGSRGNELNKNLNHEKNSASFFHRRDNVMQEGAAVGDDENTQCATDGLNLKDIVGGKNSMKADVSGVDVGSKSLSDLSQASLDQRKSEAGSGNLKADSRHSGSGEPRRDERYVRKEKTNDRNGLKEKVKDRDTKSGDKAKESDSRKRSYSRDDKIETEKVKKDSGKDDSGRKRAREKDEKEERLRHHGARDYSSHKRRHSPSLGSRVRNSKDNSIGSHGNESSDEASEDSRQRKKHLRRRSMSRSPTRSRRRQLSRSPHSKHSHRRHSPYSSLEGRRGRRSRSNSPVRQRR</sequence>
<evidence type="ECO:0000256" key="1">
    <source>
        <dbReference type="SAM" id="MobiDB-lite"/>
    </source>
</evidence>
<dbReference type="STRING" id="218851.A0A2G5C504"/>
<keyword evidence="3" id="KW-1185">Reference proteome</keyword>
<feature type="compositionally biased region" description="Polar residues" evidence="1">
    <location>
        <begin position="139"/>
        <end position="151"/>
    </location>
</feature>
<feature type="compositionally biased region" description="Low complexity" evidence="1">
    <location>
        <begin position="800"/>
        <end position="811"/>
    </location>
</feature>
<organism evidence="2 3">
    <name type="scientific">Aquilegia coerulea</name>
    <name type="common">Rocky mountain columbine</name>
    <dbReference type="NCBI Taxonomy" id="218851"/>
    <lineage>
        <taxon>Eukaryota</taxon>
        <taxon>Viridiplantae</taxon>
        <taxon>Streptophyta</taxon>
        <taxon>Embryophyta</taxon>
        <taxon>Tracheophyta</taxon>
        <taxon>Spermatophyta</taxon>
        <taxon>Magnoliopsida</taxon>
        <taxon>Ranunculales</taxon>
        <taxon>Ranunculaceae</taxon>
        <taxon>Thalictroideae</taxon>
        <taxon>Aquilegia</taxon>
    </lineage>
</organism>
<dbReference type="InParanoid" id="A0A2G5C504"/>
<gene>
    <name evidence="2" type="ORF">AQUCO_09400013v1</name>
</gene>
<dbReference type="EMBL" id="KZ305111">
    <property type="protein sequence ID" value="PIA26359.1"/>
    <property type="molecule type" value="Genomic_DNA"/>
</dbReference>
<feature type="region of interest" description="Disordered" evidence="1">
    <location>
        <begin position="503"/>
        <end position="553"/>
    </location>
</feature>
<feature type="region of interest" description="Disordered" evidence="1">
    <location>
        <begin position="698"/>
        <end position="740"/>
    </location>
</feature>
<feature type="region of interest" description="Disordered" evidence="1">
    <location>
        <begin position="248"/>
        <end position="286"/>
    </location>
</feature>
<feature type="region of interest" description="Disordered" evidence="1">
    <location>
        <begin position="628"/>
        <end position="647"/>
    </location>
</feature>
<feature type="compositionally biased region" description="Polar residues" evidence="1">
    <location>
        <begin position="184"/>
        <end position="195"/>
    </location>
</feature>
<feature type="compositionally biased region" description="Acidic residues" evidence="1">
    <location>
        <begin position="511"/>
        <end position="523"/>
    </location>
</feature>
<feature type="region of interest" description="Disordered" evidence="1">
    <location>
        <begin position="181"/>
        <end position="206"/>
    </location>
</feature>
<name>A0A2G5C504_AQUCA</name>
<dbReference type="FunCoup" id="A0A2G5C504">
    <property type="interactions" value="731"/>
</dbReference>
<protein>
    <submittedName>
        <fullName evidence="2">Uncharacterized protein</fullName>
    </submittedName>
</protein>
<feature type="compositionally biased region" description="Pro residues" evidence="1">
    <location>
        <begin position="14"/>
        <end position="44"/>
    </location>
</feature>